<evidence type="ECO:0000313" key="2">
    <source>
        <dbReference type="EMBL" id="QRQ92412.1"/>
    </source>
</evidence>
<protein>
    <submittedName>
        <fullName evidence="4">Uncharacterized protein</fullName>
    </submittedName>
</protein>
<organism evidence="4">
    <name type="scientific">Cupriavidus oxalaticus</name>
    <dbReference type="NCBI Taxonomy" id="96344"/>
    <lineage>
        <taxon>Bacteria</taxon>
        <taxon>Pseudomonadati</taxon>
        <taxon>Pseudomonadota</taxon>
        <taxon>Betaproteobacteria</taxon>
        <taxon>Burkholderiales</taxon>
        <taxon>Burkholderiaceae</taxon>
        <taxon>Cupriavidus</taxon>
    </lineage>
</organism>
<dbReference type="RefSeq" id="WP_063239374.1">
    <property type="nucleotide sequence ID" value="NZ_CP032518.1"/>
</dbReference>
<evidence type="ECO:0000313" key="1">
    <source>
        <dbReference type="EMBL" id="QEZ42900.1"/>
    </source>
</evidence>
<dbReference type="EMBL" id="CP032518">
    <property type="protein sequence ID" value="QEZ42900.1"/>
    <property type="molecule type" value="Genomic_DNA"/>
</dbReference>
<sequence>MMDLLQEVRQASRQLQQRALASSGRPGAPSYAEALRALLGECLQHGDARVSVVGYASAAELGVAVEPDAVQCHDASGSLDLPLRVLFWAAHRRMQGLRRPSPFRAGNESWRYAA</sequence>
<evidence type="ECO:0000313" key="4">
    <source>
        <dbReference type="EMBL" id="SPC24602.1"/>
    </source>
</evidence>
<dbReference type="EMBL" id="OGUS01000143">
    <property type="protein sequence ID" value="SPC24602.1"/>
    <property type="molecule type" value="Genomic_DNA"/>
</dbReference>
<reference evidence="2 7" key="4">
    <citation type="submission" date="2021-02" db="EMBL/GenBank/DDBJ databases">
        <title>Complete Genome Sequence of Cupriavidus oxalaticus Strain Ox1, a Soil Oxalate-Degrading Species.</title>
        <authorList>
            <person name="Palmieri F."/>
            <person name="Udriet P."/>
            <person name="Deuasquier M."/>
            <person name="Beaudoing E."/>
            <person name="Johnson S.L."/>
            <person name="Davenport K.W."/>
            <person name="Chain P.S."/>
            <person name="Bindschedler S."/>
            <person name="Junier P."/>
        </authorList>
    </citation>
    <scope>NUCLEOTIDE SEQUENCE [LARGE SCALE GENOMIC DNA]</scope>
    <source>
        <strain evidence="2 7">Ox1</strain>
    </source>
</reference>
<dbReference type="Proteomes" id="UP000623307">
    <property type="component" value="Chromosome 1"/>
</dbReference>
<dbReference type="EMBL" id="CP069811">
    <property type="protein sequence ID" value="QRQ92412.1"/>
    <property type="molecule type" value="Genomic_DNA"/>
</dbReference>
<evidence type="ECO:0000313" key="6">
    <source>
        <dbReference type="Proteomes" id="UP000325743"/>
    </source>
</evidence>
<accession>A0A375GNM3</accession>
<proteinExistence type="predicted"/>
<reference evidence="5" key="1">
    <citation type="submission" date="2018-01" db="EMBL/GenBank/DDBJ databases">
        <authorList>
            <person name="Gaut B.S."/>
            <person name="Morton B.R."/>
            <person name="Clegg M.T."/>
            <person name="Duvall M.R."/>
        </authorList>
    </citation>
    <scope>NUCLEOTIDE SEQUENCE [LARGE SCALE GENOMIC DNA]</scope>
</reference>
<dbReference type="EMBL" id="OGUS01000084">
    <property type="protein sequence ID" value="SPC07606.1"/>
    <property type="molecule type" value="Genomic_DNA"/>
</dbReference>
<gene>
    <name evidence="4" type="ORF">CO2235_MP80443</name>
    <name evidence="3" type="ORF">CO2235_U770048</name>
    <name evidence="1" type="ORF">D2917_00715</name>
    <name evidence="2" type="ORF">JTE92_05825</name>
</gene>
<dbReference type="Proteomes" id="UP000256862">
    <property type="component" value="Plasmid CO2235_mp"/>
</dbReference>
<evidence type="ECO:0000313" key="7">
    <source>
        <dbReference type="Proteomes" id="UP000623307"/>
    </source>
</evidence>
<reference evidence="4" key="2">
    <citation type="submission" date="2018-01" db="EMBL/GenBank/DDBJ databases">
        <authorList>
            <person name="Clerissi C."/>
        </authorList>
    </citation>
    <scope>NUCLEOTIDE SEQUENCE</scope>
    <source>
        <strain evidence="4">Cupriavidus oxalaticus LMG 2235</strain>
    </source>
</reference>
<dbReference type="AlphaFoldDB" id="A0A375GNM3"/>
<name>A0A375GNM3_9BURK</name>
<keyword evidence="7" id="KW-1185">Reference proteome</keyword>
<dbReference type="Proteomes" id="UP000325743">
    <property type="component" value="Chromosome 1"/>
</dbReference>
<dbReference type="GeneID" id="303489028"/>
<evidence type="ECO:0000313" key="3">
    <source>
        <dbReference type="EMBL" id="SPC07606.1"/>
    </source>
</evidence>
<reference evidence="1 6" key="3">
    <citation type="submission" date="2018-09" db="EMBL/GenBank/DDBJ databases">
        <title>Complete genome sequence of Cupriavidus oxalaticus T2, a bacterium capable of phenol tolerance and degradation.</title>
        <authorList>
            <person name="Yan J."/>
        </authorList>
    </citation>
    <scope>NUCLEOTIDE SEQUENCE [LARGE SCALE GENOMIC DNA]</scope>
    <source>
        <strain evidence="1 6">T2</strain>
    </source>
</reference>
<dbReference type="OrthoDB" id="8967090at2"/>
<evidence type="ECO:0000313" key="5">
    <source>
        <dbReference type="Proteomes" id="UP000256862"/>
    </source>
</evidence>